<organism evidence="1">
    <name type="scientific">marine sediment metagenome</name>
    <dbReference type="NCBI Taxonomy" id="412755"/>
    <lineage>
        <taxon>unclassified sequences</taxon>
        <taxon>metagenomes</taxon>
        <taxon>ecological metagenomes</taxon>
    </lineage>
</organism>
<name>A0A0F9L6Q1_9ZZZZ</name>
<protein>
    <submittedName>
        <fullName evidence="1">Uncharacterized protein</fullName>
    </submittedName>
</protein>
<dbReference type="AlphaFoldDB" id="A0A0F9L6Q1"/>
<reference evidence="1" key="1">
    <citation type="journal article" date="2015" name="Nature">
        <title>Complex archaea that bridge the gap between prokaryotes and eukaryotes.</title>
        <authorList>
            <person name="Spang A."/>
            <person name="Saw J.H."/>
            <person name="Jorgensen S.L."/>
            <person name="Zaremba-Niedzwiedzka K."/>
            <person name="Martijn J."/>
            <person name="Lind A.E."/>
            <person name="van Eijk R."/>
            <person name="Schleper C."/>
            <person name="Guy L."/>
            <person name="Ettema T.J."/>
        </authorList>
    </citation>
    <scope>NUCLEOTIDE SEQUENCE</scope>
</reference>
<evidence type="ECO:0000313" key="1">
    <source>
        <dbReference type="EMBL" id="KKM23315.1"/>
    </source>
</evidence>
<gene>
    <name evidence="1" type="ORF">LCGC14_1616400</name>
</gene>
<sequence>MHNSKQMKKQTAELARSIDSNRSSIKGFKAQLVFYNEQIRSGNDLLPQLRKQIKRIKNGMPLWIDEVRKYELSLKTHQKRLLNQIHRFELLQRKNDILIKLEKLEV</sequence>
<comment type="caution">
    <text evidence="1">The sequence shown here is derived from an EMBL/GenBank/DDBJ whole genome shotgun (WGS) entry which is preliminary data.</text>
</comment>
<proteinExistence type="predicted"/>
<accession>A0A0F9L6Q1</accession>
<dbReference type="EMBL" id="LAZR01013148">
    <property type="protein sequence ID" value="KKM23315.1"/>
    <property type="molecule type" value="Genomic_DNA"/>
</dbReference>